<evidence type="ECO:0000256" key="6">
    <source>
        <dbReference type="ARBA" id="ARBA00023277"/>
    </source>
</evidence>
<accession>G8YZT4</accession>
<gene>
    <name evidence="13" type="primary">gh45</name>
</gene>
<comment type="similarity">
    <text evidence="2">Belongs to the glycosyl hydrolase 45 (cellulase K) family.</text>
</comment>
<evidence type="ECO:0000256" key="8">
    <source>
        <dbReference type="ARBA" id="ARBA00023326"/>
    </source>
</evidence>
<evidence type="ECO:0000256" key="1">
    <source>
        <dbReference type="ARBA" id="ARBA00000966"/>
    </source>
</evidence>
<dbReference type="InterPro" id="IPR007112">
    <property type="entry name" value="Expansin/allergen_DPBB_dom"/>
</dbReference>
<dbReference type="Pfam" id="PF22514">
    <property type="entry name" value="EXPB1_D1"/>
    <property type="match status" value="1"/>
</dbReference>
<feature type="compositionally biased region" description="Low complexity" evidence="10">
    <location>
        <begin position="232"/>
        <end position="271"/>
    </location>
</feature>
<feature type="domain" description="Expansin-like EG45" evidence="12">
    <location>
        <begin position="49"/>
        <end position="180"/>
    </location>
</feature>
<keyword evidence="6" id="KW-0119">Carbohydrate metabolism</keyword>
<dbReference type="InterPro" id="IPR019028">
    <property type="entry name" value="CBM_49"/>
</dbReference>
<proteinExistence type="evidence at transcript level"/>
<dbReference type="SUPFAM" id="SSF49384">
    <property type="entry name" value="Carbohydrate-binding domain"/>
    <property type="match status" value="1"/>
</dbReference>
<dbReference type="InterPro" id="IPR036908">
    <property type="entry name" value="RlpA-like_sf"/>
</dbReference>
<protein>
    <recommendedName>
        <fullName evidence="3 9">Cellulase</fullName>
        <ecNumber evidence="3 9">3.2.1.4</ecNumber>
    </recommendedName>
</protein>
<evidence type="ECO:0000256" key="9">
    <source>
        <dbReference type="PROSITE-ProRule" id="PRU10069"/>
    </source>
</evidence>
<dbReference type="AlphaFoldDB" id="G8YZT4"/>
<keyword evidence="8" id="KW-0624">Polysaccharide degradation</keyword>
<organism evidence="13">
    <name type="scientific">uncultured eukaryote</name>
    <dbReference type="NCBI Taxonomy" id="100272"/>
    <lineage>
        <taxon>Eukaryota</taxon>
        <taxon>environmental samples</taxon>
    </lineage>
</organism>
<keyword evidence="11" id="KW-0732">Signal</keyword>
<dbReference type="Gene3D" id="2.40.40.10">
    <property type="entry name" value="RlpA-like domain"/>
    <property type="match status" value="1"/>
</dbReference>
<dbReference type="InterPro" id="IPR000334">
    <property type="entry name" value="Glyco_hydro_45"/>
</dbReference>
<name>G8YZT4_9EUKA</name>
<feature type="active site" description="Nucleophile" evidence="9">
    <location>
        <position position="46"/>
    </location>
</feature>
<keyword evidence="5" id="KW-0136">Cellulose degradation</keyword>
<evidence type="ECO:0000259" key="12">
    <source>
        <dbReference type="PROSITE" id="PS50842"/>
    </source>
</evidence>
<sequence length="369" mass="37666">MNTMKSIIVSTFVLAVCAAGVSASMCVGNPPMFNGMPCATTTRYWDGQMGACGCGTGNSDPFDWQWTSHTAAASQLIYDAGGSGWCGSGCGSCFELTPTGDCIYGTDCAVFSAPITIMVSNRCPYIGNEQWCPNPGSSNQYGYHAHFDLMDHMMSGWVDALGWNNPVVTYRQVPCGNEGSPSCGDASQCECSTAQCSVGSNSTSATTGSVATSTTAATSATTHAATTAATTVTTVASSTTASTSTSTSTSGSAATTVSNSNPSTSTSTSSGSGSGSGCSAVITQSLGQTWNGGGLINIVIINTGTSPISQVSFNLAQDGIATWNMEVVSSNVWNLPSWSYPIQPGHPFTSAGFTYTTSQPQATLASVRC</sequence>
<evidence type="ECO:0000256" key="2">
    <source>
        <dbReference type="ARBA" id="ARBA00007793"/>
    </source>
</evidence>
<evidence type="ECO:0000256" key="7">
    <source>
        <dbReference type="ARBA" id="ARBA00023295"/>
    </source>
</evidence>
<dbReference type="CDD" id="cd22278">
    <property type="entry name" value="DPBB_GH45_endoglucanase"/>
    <property type="match status" value="1"/>
</dbReference>
<dbReference type="InterPro" id="IPR008965">
    <property type="entry name" value="CBM2/CBM3_carb-bd_dom_sf"/>
</dbReference>
<keyword evidence="7" id="KW-0326">Glycosidase</keyword>
<dbReference type="Pfam" id="PF09478">
    <property type="entry name" value="CBM49"/>
    <property type="match status" value="1"/>
</dbReference>
<feature type="chain" id="PRO_5003519281" description="Cellulase" evidence="11">
    <location>
        <begin position="24"/>
        <end position="369"/>
    </location>
</feature>
<dbReference type="EMBL" id="FR865945">
    <property type="protein sequence ID" value="CCA94939.1"/>
    <property type="molecule type" value="mRNA"/>
</dbReference>
<evidence type="ECO:0000256" key="4">
    <source>
        <dbReference type="ARBA" id="ARBA00022801"/>
    </source>
</evidence>
<evidence type="ECO:0000256" key="10">
    <source>
        <dbReference type="SAM" id="MobiDB-lite"/>
    </source>
</evidence>
<feature type="region of interest" description="Disordered" evidence="10">
    <location>
        <begin position="232"/>
        <end position="276"/>
    </location>
</feature>
<evidence type="ECO:0000256" key="11">
    <source>
        <dbReference type="SAM" id="SignalP"/>
    </source>
</evidence>
<dbReference type="PROSITE" id="PS01140">
    <property type="entry name" value="GLYCOSYL_HYDROL_F45"/>
    <property type="match status" value="1"/>
</dbReference>
<feature type="signal peptide" evidence="11">
    <location>
        <begin position="1"/>
        <end position="23"/>
    </location>
</feature>
<dbReference type="SMART" id="SM01063">
    <property type="entry name" value="CBM49"/>
    <property type="match status" value="1"/>
</dbReference>
<dbReference type="EC" id="3.2.1.4" evidence="3 9"/>
<reference evidence="13" key="1">
    <citation type="journal article" date="2012" name="PLoS ONE">
        <title>Metatranscriptomics reveals the diversity of genes expressed by eukaryotes in forest soils.</title>
        <authorList>
            <person name="Damon C."/>
            <person name="Lehembre F."/>
            <person name="Oger-Desfeux C."/>
            <person name="Luis P."/>
            <person name="Ranger J."/>
            <person name="Fraissinet-Tachet L."/>
            <person name="Marmeisse R."/>
        </authorList>
    </citation>
    <scope>NUCLEOTIDE SEQUENCE</scope>
</reference>
<keyword evidence="4 13" id="KW-0378">Hydrolase</keyword>
<evidence type="ECO:0000313" key="13">
    <source>
        <dbReference type="EMBL" id="CCA94939.1"/>
    </source>
</evidence>
<evidence type="ECO:0000256" key="3">
    <source>
        <dbReference type="ARBA" id="ARBA00012601"/>
    </source>
</evidence>
<dbReference type="PROSITE" id="PS50842">
    <property type="entry name" value="EXPANSIN_EG45"/>
    <property type="match status" value="1"/>
</dbReference>
<comment type="catalytic activity">
    <reaction evidence="1 9">
        <text>Endohydrolysis of (1-&gt;4)-beta-D-glucosidic linkages in cellulose, lichenin and cereal beta-D-glucans.</text>
        <dbReference type="EC" id="3.2.1.4"/>
    </reaction>
</comment>
<dbReference type="SUPFAM" id="SSF50685">
    <property type="entry name" value="Barwin-like endoglucanases"/>
    <property type="match status" value="1"/>
</dbReference>
<dbReference type="GO" id="GO:0030245">
    <property type="term" value="P:cellulose catabolic process"/>
    <property type="evidence" value="ECO:0007669"/>
    <property type="project" value="UniProtKB-KW"/>
</dbReference>
<dbReference type="GO" id="GO:0008810">
    <property type="term" value="F:cellulase activity"/>
    <property type="evidence" value="ECO:0007669"/>
    <property type="project" value="UniProtKB-EC"/>
</dbReference>
<evidence type="ECO:0000256" key="5">
    <source>
        <dbReference type="ARBA" id="ARBA00023001"/>
    </source>
</evidence>
<dbReference type="GO" id="GO:0030246">
    <property type="term" value="F:carbohydrate binding"/>
    <property type="evidence" value="ECO:0007669"/>
    <property type="project" value="InterPro"/>
</dbReference>